<dbReference type="CDD" id="cd00085">
    <property type="entry name" value="HNHc"/>
    <property type="match status" value="1"/>
</dbReference>
<dbReference type="Pfam" id="PF01844">
    <property type="entry name" value="HNH"/>
    <property type="match status" value="1"/>
</dbReference>
<keyword evidence="3" id="KW-1185">Reference proteome</keyword>
<evidence type="ECO:0000313" key="2">
    <source>
        <dbReference type="EMBL" id="AKK10231.1"/>
    </source>
</evidence>
<protein>
    <recommendedName>
        <fullName evidence="1">HNH nuclease domain-containing protein</fullName>
    </recommendedName>
</protein>
<reference evidence="2 3" key="1">
    <citation type="journal article" date="2015" name="Genome Announc.">
        <title>Virulence Factor Genes Detected in the Complete Genome Sequence of Corynebacterium uterequi DSM 45634, Isolated from the Uterus of a Maiden Mare.</title>
        <authorList>
            <person name="Ruckert C."/>
            <person name="Kriete M."/>
            <person name="Jaenicke S."/>
            <person name="Winkler A."/>
            <person name="Tauch A."/>
        </authorList>
    </citation>
    <scope>NUCLEOTIDE SEQUENCE [LARGE SCALE GENOMIC DNA]</scope>
    <source>
        <strain evidence="2 3">DSM 45634</strain>
    </source>
</reference>
<reference evidence="3" key="2">
    <citation type="submission" date="2015-05" db="EMBL/GenBank/DDBJ databases">
        <title>Complete genome sequence of Corynebacterium uterequi DSM 45634, isolated from the uterus of a maiden mare.</title>
        <authorList>
            <person name="Ruckert C."/>
            <person name="Albersmeier A."/>
            <person name="Winkler A."/>
            <person name="Tauch A."/>
        </authorList>
    </citation>
    <scope>NUCLEOTIDE SEQUENCE [LARGE SCALE GENOMIC DNA]</scope>
    <source>
        <strain evidence="3">DSM 45634</strain>
    </source>
</reference>
<dbReference type="GO" id="GO:0004519">
    <property type="term" value="F:endonuclease activity"/>
    <property type="evidence" value="ECO:0007669"/>
    <property type="project" value="InterPro"/>
</dbReference>
<dbReference type="RefSeq" id="WP_047258859.1">
    <property type="nucleotide sequence ID" value="NZ_CP011546.1"/>
</dbReference>
<accession>A0A0G3HA45</accession>
<dbReference type="InterPro" id="IPR003615">
    <property type="entry name" value="HNH_nuc"/>
</dbReference>
<dbReference type="AlphaFoldDB" id="A0A0G3HA45"/>
<organism evidence="2 3">
    <name type="scientific">Corynebacterium uterequi</name>
    <dbReference type="NCBI Taxonomy" id="1072256"/>
    <lineage>
        <taxon>Bacteria</taxon>
        <taxon>Bacillati</taxon>
        <taxon>Actinomycetota</taxon>
        <taxon>Actinomycetes</taxon>
        <taxon>Mycobacteriales</taxon>
        <taxon>Corynebacteriaceae</taxon>
        <taxon>Corynebacterium</taxon>
    </lineage>
</organism>
<dbReference type="SMART" id="SM00507">
    <property type="entry name" value="HNHc"/>
    <property type="match status" value="1"/>
</dbReference>
<dbReference type="OrthoDB" id="4752861at2"/>
<evidence type="ECO:0000313" key="3">
    <source>
        <dbReference type="Proteomes" id="UP000035548"/>
    </source>
</evidence>
<gene>
    <name evidence="2" type="ORF">CUTER_01055</name>
</gene>
<evidence type="ECO:0000259" key="1">
    <source>
        <dbReference type="SMART" id="SM00507"/>
    </source>
</evidence>
<dbReference type="InterPro" id="IPR002711">
    <property type="entry name" value="HNH"/>
</dbReference>
<dbReference type="PATRIC" id="fig|1072256.5.peg.198"/>
<dbReference type="EMBL" id="CP011546">
    <property type="protein sequence ID" value="AKK10231.1"/>
    <property type="molecule type" value="Genomic_DNA"/>
</dbReference>
<dbReference type="KEGG" id="cut:CUTER_01055"/>
<proteinExistence type="predicted"/>
<dbReference type="GO" id="GO:0008270">
    <property type="term" value="F:zinc ion binding"/>
    <property type="evidence" value="ECO:0007669"/>
    <property type="project" value="InterPro"/>
</dbReference>
<dbReference type="Proteomes" id="UP000035548">
    <property type="component" value="Chromosome"/>
</dbReference>
<sequence length="421" mass="45345">MPTTSLIDLTDARDDDITSMLTHAHRTITRSKAALIAAIAQFHARGLAEHFGAPSTATWLIRHFQLASSTARELVRVAVFITQHPRVADAFYLGRLSYCAVRLLMAVVDESTTEDEEDAIVAAAEGLTITELRAALAPLRTPREDKVEKIRIRTQDDGWTTVSITLNPDTAAEFAAALKTAELSNYGDTTTKVEDSDDQPGDVADQIAGLDPHGTHGAGVVGVSRFGAPARVRLMGAFKAVVHIVRSQPVSRVRAPGAEVIYVVREDDGGVPRVVSDPSAVATGRADKLFNARMRTLLVDGVGNAVSLSSSTRLATNRQVKALVAQWSGVCATPGCGHSRWLEMHHIVDWAQGGPTDMWNLVVLCSACHTLVTNGQMRITIDDKDPSRLHFRARGSHFVSCRRGAPVTLESLLARKAPTAA</sequence>
<dbReference type="STRING" id="1072256.CUTER_01055"/>
<name>A0A0G3HA45_9CORY</name>
<dbReference type="Gene3D" id="1.10.30.50">
    <property type="match status" value="1"/>
</dbReference>
<dbReference type="GO" id="GO:0003676">
    <property type="term" value="F:nucleic acid binding"/>
    <property type="evidence" value="ECO:0007669"/>
    <property type="project" value="InterPro"/>
</dbReference>
<feature type="domain" description="HNH nuclease" evidence="1">
    <location>
        <begin position="319"/>
        <end position="370"/>
    </location>
</feature>